<dbReference type="AlphaFoldDB" id="A0A5C4VF33"/>
<dbReference type="Proteomes" id="UP000311713">
    <property type="component" value="Unassembled WGS sequence"/>
</dbReference>
<proteinExistence type="predicted"/>
<organism evidence="1 2">
    <name type="scientific">Streptomyces sedi</name>
    <dbReference type="NCBI Taxonomy" id="555059"/>
    <lineage>
        <taxon>Bacteria</taxon>
        <taxon>Bacillati</taxon>
        <taxon>Actinomycetota</taxon>
        <taxon>Actinomycetes</taxon>
        <taxon>Kitasatosporales</taxon>
        <taxon>Streptomycetaceae</taxon>
        <taxon>Streptomyces</taxon>
    </lineage>
</organism>
<dbReference type="RefSeq" id="WP_139640137.1">
    <property type="nucleotide sequence ID" value="NZ_VDGT01000001.1"/>
</dbReference>
<reference evidence="1 2" key="1">
    <citation type="submission" date="2019-06" db="EMBL/GenBank/DDBJ databases">
        <title>Draft genome of Streptomyces sedi sp. JCM16909.</title>
        <authorList>
            <person name="Klykleung N."/>
            <person name="Tanasupawat S."/>
            <person name="Kudo T."/>
            <person name="Yuki M."/>
            <person name="Ohkuma M."/>
        </authorList>
    </citation>
    <scope>NUCLEOTIDE SEQUENCE [LARGE SCALE GENOMIC DNA]</scope>
    <source>
        <strain evidence="1 2">JCM 16909</strain>
    </source>
</reference>
<gene>
    <name evidence="1" type="ORF">FH715_01500</name>
</gene>
<sequence>MFAGFDIPQWFSSLPIGMSKESAYAFAAENVRAYSDGNIERERALLNEIRGCSLALEQVGVIYAGAVLGI</sequence>
<comment type="caution">
    <text evidence="1">The sequence shown here is derived from an EMBL/GenBank/DDBJ whole genome shotgun (WGS) entry which is preliminary data.</text>
</comment>
<evidence type="ECO:0000313" key="2">
    <source>
        <dbReference type="Proteomes" id="UP000311713"/>
    </source>
</evidence>
<evidence type="ECO:0000313" key="1">
    <source>
        <dbReference type="EMBL" id="TNM34382.1"/>
    </source>
</evidence>
<accession>A0A5C4VF33</accession>
<name>A0A5C4VF33_9ACTN</name>
<keyword evidence="2" id="KW-1185">Reference proteome</keyword>
<protein>
    <submittedName>
        <fullName evidence="1">Uncharacterized protein</fullName>
    </submittedName>
</protein>
<dbReference type="EMBL" id="VDGT01000001">
    <property type="protein sequence ID" value="TNM34382.1"/>
    <property type="molecule type" value="Genomic_DNA"/>
</dbReference>